<dbReference type="EMBL" id="JACKVC010000032">
    <property type="protein sequence ID" value="MCV7392529.1"/>
    <property type="molecule type" value="Genomic_DNA"/>
</dbReference>
<reference evidence="1" key="1">
    <citation type="submission" date="2020-07" db="EMBL/GenBank/DDBJ databases">
        <authorList>
            <person name="Pettersson B.M.F."/>
            <person name="Behra P.R.K."/>
            <person name="Ramesh M."/>
            <person name="Das S."/>
            <person name="Dasgupta S."/>
            <person name="Kirsebom L.A."/>
        </authorList>
    </citation>
    <scope>NUCLEOTIDE SEQUENCE</scope>
    <source>
        <strain evidence="1">DSM 44242</strain>
    </source>
</reference>
<sequence length="128" mass="14099">MAYLKPPWFVQKVFNRIAMATGIGHSETLTVTTRVSKQPQQIPVVVPEIDGVKYLVSTRGESEWVRNIRANPRVTLGKASYLAAEVPVEQRAPIIAAYRPLAGKVVEGYFRDLPDDADHPVFALSPAG</sequence>
<dbReference type="Pfam" id="PF04075">
    <property type="entry name" value="F420H2_quin_red"/>
    <property type="match status" value="1"/>
</dbReference>
<dbReference type="AlphaFoldDB" id="A0AAW5TCS2"/>
<dbReference type="Proteomes" id="UP001141659">
    <property type="component" value="Unassembled WGS sequence"/>
</dbReference>
<dbReference type="InterPro" id="IPR012349">
    <property type="entry name" value="Split_barrel_FMN-bd"/>
</dbReference>
<evidence type="ECO:0000313" key="2">
    <source>
        <dbReference type="EMBL" id="MEX3740516.1"/>
    </source>
</evidence>
<dbReference type="EMBL" id="JBDLOU010000046">
    <property type="protein sequence ID" value="MEX3740516.1"/>
    <property type="molecule type" value="Genomic_DNA"/>
</dbReference>
<proteinExistence type="predicted"/>
<dbReference type="RefSeq" id="WP_036441951.1">
    <property type="nucleotide sequence ID" value="NZ_JACKVC010000032.1"/>
</dbReference>
<name>A0AAW5TCS2_9MYCO</name>
<reference evidence="2 4" key="3">
    <citation type="submission" date="2024-04" db="EMBL/GenBank/DDBJ databases">
        <title>Genomic Markers of Mycobacteria.</title>
        <authorList>
            <person name="Soliman M.S."/>
            <person name="Elkholy A."/>
            <person name="Soliman N.S."/>
            <person name="Abbas A."/>
            <person name="Khayrat S."/>
            <person name="Shawky S."/>
        </authorList>
    </citation>
    <scope>NUCLEOTIDE SEQUENCE [LARGE SCALE GENOMIC DNA]</scope>
    <source>
        <strain evidence="2 4">Egy-CU-AM5</strain>
    </source>
</reference>
<evidence type="ECO:0000313" key="1">
    <source>
        <dbReference type="EMBL" id="MCV7392529.1"/>
    </source>
</evidence>
<comment type="caution">
    <text evidence="1">The sequence shown here is derived from an EMBL/GenBank/DDBJ whole genome shotgun (WGS) entry which is preliminary data.</text>
</comment>
<reference evidence="1" key="2">
    <citation type="journal article" date="2022" name="BMC Genomics">
        <title>Comparative genome analysis of mycobacteria focusing on tRNA and non-coding RNA.</title>
        <authorList>
            <person name="Behra P.R.K."/>
            <person name="Pettersson B.M.F."/>
            <person name="Ramesh M."/>
            <person name="Das S."/>
            <person name="Dasgupta S."/>
            <person name="Kirsebom L.A."/>
        </authorList>
    </citation>
    <scope>NUCLEOTIDE SEQUENCE</scope>
    <source>
        <strain evidence="1">DSM 44242</strain>
    </source>
</reference>
<gene>
    <name evidence="2" type="ORF">ABFW12_20035</name>
    <name evidence="1" type="ORF">H5P34_31225</name>
</gene>
<dbReference type="InterPro" id="IPR004378">
    <property type="entry name" value="F420H2_quin_Rdtase"/>
</dbReference>
<dbReference type="Proteomes" id="UP001558474">
    <property type="component" value="Unassembled WGS sequence"/>
</dbReference>
<dbReference type="SUPFAM" id="SSF50475">
    <property type="entry name" value="FMN-binding split barrel"/>
    <property type="match status" value="1"/>
</dbReference>
<protein>
    <submittedName>
        <fullName evidence="1">Nitroreductase family deazaflavin-dependent oxidoreductase</fullName>
    </submittedName>
    <submittedName>
        <fullName evidence="2">Nitroreductase/quinone reductase family protein</fullName>
    </submittedName>
</protein>
<organism evidence="1 3">
    <name type="scientific">Mycolicibacterium porcinum</name>
    <dbReference type="NCBI Taxonomy" id="39693"/>
    <lineage>
        <taxon>Bacteria</taxon>
        <taxon>Bacillati</taxon>
        <taxon>Actinomycetota</taxon>
        <taxon>Actinomycetes</taxon>
        <taxon>Mycobacteriales</taxon>
        <taxon>Mycobacteriaceae</taxon>
        <taxon>Mycolicibacterium</taxon>
    </lineage>
</organism>
<dbReference type="GO" id="GO:0016491">
    <property type="term" value="F:oxidoreductase activity"/>
    <property type="evidence" value="ECO:0007669"/>
    <property type="project" value="InterPro"/>
</dbReference>
<keyword evidence="4" id="KW-1185">Reference proteome</keyword>
<evidence type="ECO:0000313" key="4">
    <source>
        <dbReference type="Proteomes" id="UP001558474"/>
    </source>
</evidence>
<dbReference type="Gene3D" id="2.30.110.10">
    <property type="entry name" value="Electron Transport, Fmn-binding Protein, Chain A"/>
    <property type="match status" value="1"/>
</dbReference>
<evidence type="ECO:0000313" key="3">
    <source>
        <dbReference type="Proteomes" id="UP001141659"/>
    </source>
</evidence>
<accession>A0AAW5TCS2</accession>